<keyword evidence="10" id="KW-0677">Repeat</keyword>
<dbReference type="Gene3D" id="3.30.200.20">
    <property type="entry name" value="Phosphorylase Kinase, domain 1"/>
    <property type="match status" value="1"/>
</dbReference>
<name>A0A1Q3D4N8_CEPFO</name>
<accession>A0A1Q3D4N8</accession>
<dbReference type="GO" id="GO:0005524">
    <property type="term" value="F:ATP binding"/>
    <property type="evidence" value="ECO:0007669"/>
    <property type="project" value="UniProtKB-UniRule"/>
</dbReference>
<reference evidence="25" key="1">
    <citation type="submission" date="2016-04" db="EMBL/GenBank/DDBJ databases">
        <title>Cephalotus genome sequencing.</title>
        <authorList>
            <person name="Fukushima K."/>
            <person name="Hasebe M."/>
            <person name="Fang X."/>
        </authorList>
    </citation>
    <scope>NUCLEOTIDE SEQUENCE [LARGE SCALE GENOMIC DNA]</scope>
    <source>
        <strain evidence="25">cv. St1</strain>
    </source>
</reference>
<dbReference type="Gene3D" id="3.80.10.10">
    <property type="entry name" value="Ribonuclease Inhibitor"/>
    <property type="match status" value="4"/>
</dbReference>
<evidence type="ECO:0000256" key="12">
    <source>
        <dbReference type="ARBA" id="ARBA00022777"/>
    </source>
</evidence>
<keyword evidence="8 21" id="KW-0812">Transmembrane</keyword>
<keyword evidence="7" id="KW-0808">Transferase</keyword>
<comment type="catalytic activity">
    <reaction evidence="18">
        <text>L-threonyl-[protein] + ATP = O-phospho-L-threonyl-[protein] + ADP + H(+)</text>
        <dbReference type="Rhea" id="RHEA:46608"/>
        <dbReference type="Rhea" id="RHEA-COMP:11060"/>
        <dbReference type="Rhea" id="RHEA-COMP:11605"/>
        <dbReference type="ChEBI" id="CHEBI:15378"/>
        <dbReference type="ChEBI" id="CHEBI:30013"/>
        <dbReference type="ChEBI" id="CHEBI:30616"/>
        <dbReference type="ChEBI" id="CHEBI:61977"/>
        <dbReference type="ChEBI" id="CHEBI:456216"/>
        <dbReference type="EC" id="2.7.11.1"/>
    </reaction>
</comment>
<dbReference type="PROSITE" id="PS00108">
    <property type="entry name" value="PROTEIN_KINASE_ST"/>
    <property type="match status" value="1"/>
</dbReference>
<organism evidence="24 25">
    <name type="scientific">Cephalotus follicularis</name>
    <name type="common">Albany pitcher plant</name>
    <dbReference type="NCBI Taxonomy" id="3775"/>
    <lineage>
        <taxon>Eukaryota</taxon>
        <taxon>Viridiplantae</taxon>
        <taxon>Streptophyta</taxon>
        <taxon>Embryophyta</taxon>
        <taxon>Tracheophyta</taxon>
        <taxon>Spermatophyta</taxon>
        <taxon>Magnoliopsida</taxon>
        <taxon>eudicotyledons</taxon>
        <taxon>Gunneridae</taxon>
        <taxon>Pentapetalae</taxon>
        <taxon>rosids</taxon>
        <taxon>fabids</taxon>
        <taxon>Oxalidales</taxon>
        <taxon>Cephalotaceae</taxon>
        <taxon>Cephalotus</taxon>
    </lineage>
</organism>
<evidence type="ECO:0000256" key="4">
    <source>
        <dbReference type="ARBA" id="ARBA00012513"/>
    </source>
</evidence>
<dbReference type="InterPro" id="IPR055414">
    <property type="entry name" value="LRR_R13L4/SHOC2-like"/>
</dbReference>
<dbReference type="InterPro" id="IPR003591">
    <property type="entry name" value="Leu-rich_rpt_typical-subtyp"/>
</dbReference>
<dbReference type="FunFam" id="1.10.510.10:FF:000714">
    <property type="entry name" value="Kinase family with leucine-rich repeat domain-containing protein"/>
    <property type="match status" value="1"/>
</dbReference>
<feature type="signal peptide" evidence="22">
    <location>
        <begin position="1"/>
        <end position="20"/>
    </location>
</feature>
<dbReference type="PANTHER" id="PTHR48053">
    <property type="entry name" value="LEUCINE RICH REPEAT FAMILY PROTEIN, EXPRESSED"/>
    <property type="match status" value="1"/>
</dbReference>
<evidence type="ECO:0000256" key="20">
    <source>
        <dbReference type="PROSITE-ProRule" id="PRU10141"/>
    </source>
</evidence>
<dbReference type="Proteomes" id="UP000187406">
    <property type="component" value="Unassembled WGS sequence"/>
</dbReference>
<comment type="subcellular location">
    <subcellularLocation>
        <location evidence="1">Cell membrane</location>
    </subcellularLocation>
    <subcellularLocation>
        <location evidence="2">Membrane</location>
        <topology evidence="2">Single-pass type I membrane protein</topology>
    </subcellularLocation>
</comment>
<dbReference type="EMBL" id="BDDD01004239">
    <property type="protein sequence ID" value="GAV87238.1"/>
    <property type="molecule type" value="Genomic_DNA"/>
</dbReference>
<dbReference type="FunFam" id="3.80.10.10:FF:001670">
    <property type="entry name" value="Putative leucine-rich repeat receptor-like protein kinase family protein"/>
    <property type="match status" value="1"/>
</dbReference>
<evidence type="ECO:0000256" key="8">
    <source>
        <dbReference type="ARBA" id="ARBA00022692"/>
    </source>
</evidence>
<dbReference type="SUPFAM" id="SSF52058">
    <property type="entry name" value="L domain-like"/>
    <property type="match status" value="2"/>
</dbReference>
<evidence type="ECO:0000256" key="10">
    <source>
        <dbReference type="ARBA" id="ARBA00022737"/>
    </source>
</evidence>
<evidence type="ECO:0000256" key="2">
    <source>
        <dbReference type="ARBA" id="ARBA00004479"/>
    </source>
</evidence>
<dbReference type="SMART" id="SM00369">
    <property type="entry name" value="LRR_TYP"/>
    <property type="match status" value="6"/>
</dbReference>
<dbReference type="InterPro" id="IPR032675">
    <property type="entry name" value="LRR_dom_sf"/>
</dbReference>
<dbReference type="Pfam" id="PF23598">
    <property type="entry name" value="LRR_14"/>
    <property type="match status" value="1"/>
</dbReference>
<comment type="similarity">
    <text evidence="3">Belongs to the protein kinase superfamily. Ser/Thr protein kinase family.</text>
</comment>
<feature type="binding site" evidence="20">
    <location>
        <position position="708"/>
    </location>
    <ligand>
        <name>ATP</name>
        <dbReference type="ChEBI" id="CHEBI:30616"/>
    </ligand>
</feature>
<keyword evidence="16" id="KW-0675">Receptor</keyword>
<dbReference type="SMART" id="SM00220">
    <property type="entry name" value="S_TKc"/>
    <property type="match status" value="1"/>
</dbReference>
<dbReference type="PROSITE" id="PS50011">
    <property type="entry name" value="PROTEIN_KINASE_DOM"/>
    <property type="match status" value="1"/>
</dbReference>
<evidence type="ECO:0000256" key="13">
    <source>
        <dbReference type="ARBA" id="ARBA00022840"/>
    </source>
</evidence>
<evidence type="ECO:0000256" key="21">
    <source>
        <dbReference type="SAM" id="Phobius"/>
    </source>
</evidence>
<evidence type="ECO:0000256" key="17">
    <source>
        <dbReference type="ARBA" id="ARBA00023180"/>
    </source>
</evidence>
<evidence type="ECO:0000256" key="16">
    <source>
        <dbReference type="ARBA" id="ARBA00023170"/>
    </source>
</evidence>
<comment type="caution">
    <text evidence="24">The sequence shown here is derived from an EMBL/GenBank/DDBJ whole genome shotgun (WGS) entry which is preliminary data.</text>
</comment>
<dbReference type="STRING" id="3775.A0A1Q3D4N8"/>
<keyword evidence="9 22" id="KW-0732">Signal</keyword>
<evidence type="ECO:0000256" key="3">
    <source>
        <dbReference type="ARBA" id="ARBA00008684"/>
    </source>
</evidence>
<evidence type="ECO:0000256" key="9">
    <source>
        <dbReference type="ARBA" id="ARBA00022729"/>
    </source>
</evidence>
<dbReference type="PANTHER" id="PTHR48053:SF109">
    <property type="entry name" value="PROTEIN KINASE DOMAIN-CONTAINING PROTEIN"/>
    <property type="match status" value="1"/>
</dbReference>
<keyword evidence="6" id="KW-0433">Leucine-rich repeat</keyword>
<dbReference type="FunFam" id="3.80.10.10:FF:000383">
    <property type="entry name" value="Leucine-rich repeat receptor protein kinase EMS1"/>
    <property type="match status" value="1"/>
</dbReference>
<dbReference type="Pfam" id="PF00560">
    <property type="entry name" value="LRR_1"/>
    <property type="match status" value="8"/>
</dbReference>
<dbReference type="FunFam" id="3.80.10.10:FF:000824">
    <property type="entry name" value="Receptor-like protein kinase HSL1 isoform A"/>
    <property type="match status" value="1"/>
</dbReference>
<protein>
    <recommendedName>
        <fullName evidence="4">non-specific serine/threonine protein kinase</fullName>
        <ecNumber evidence="4">2.7.11.1</ecNumber>
    </recommendedName>
</protein>
<sequence length="1005" mass="111897">MTKLTLYCTFFLLLLSHAKSQLYDQENTILMQLKQQWQTAALDSWTSSNSSHCSWPYITCTNNSITALSLIELNITDTIPPFICDLKNLTYLDLQWNYIPGSFPKVLYNCYKLEYLDLSQNYFVGKIPDDIDRLAQIRVLILGGNNFSGDIPPAIGRLQELRTLHLYNNLFNGTFPPEIGNLSNLEILEMANDNFVPTRLPSSFTKLKKLTRLWMSNANLIGEIPDTIGEMEALEYLDLSRNSLTGEIPSSLFRLKNLSVLYLYKNMLSREIPPVSGAYNLSQIDLSENNLTGKIPDGFGKLENLIGLSLMFNQLSGEIPEGIGRISTLKVVKLFTNNLSGVLPPDLGRYSMLEDFEVSNNKLNGSLPENLCYAGQLVGLVASNNNLTGELPASLGNCNSLIIVSVDNNELSGNIPTGLWTLLNLTQIMVSDNMFTGKLPDKMSYNLTWLDISNNRFSGTIPMSVSSWGSLRVFKASNNLFTGSIPIAITSLPLLATLLLDQNQLTGSLPSDIVSWVSLTTLNASHNQLSGQIPEEIGSLPALLSLDLSENQFSGQIPAQIGRLRLTNLNLSSNDLTGRIPTEFENAVYSSSFLNNSGLCASSPYLNLSICSFGTQKSSKISPQNLAWVLSTVIVIFVLCLLLPCFMIRLYWKRKQALDSKWKLTSFQRLNFTEANIVSGLRESNEIGSGGSGKVYRVVANGNVVAVKRIWNNRKVEWKLEKEFQAEIQILSSIRHLNIVKLLCCISSETSKLLIYEYLENRSLDQWLHKNNRPSTVSGSVHHVILDWPKRFQIALGAARGLCYMHHDCLPAIVHRDVKSSNVLLDSQFNAKIADFGLAKMLIKQGELQTMSAVAGSFGYIAPEYAHTRRVTEKIDVYSFGVILLELTTGREAKDGDEHTGLAGWAWRHIQEGNRIDDALDEDINEPCYLDEMINVFRLGIACTISRPSARPSMKEVLQILVRSSQLLIYGEKNAASEYDAAPLLRNSTPERLSSLDDDSLVSQV</sequence>
<keyword evidence="13 20" id="KW-0067">ATP-binding</keyword>
<dbReference type="InterPro" id="IPR000719">
    <property type="entry name" value="Prot_kinase_dom"/>
</dbReference>
<evidence type="ECO:0000313" key="24">
    <source>
        <dbReference type="EMBL" id="GAV87238.1"/>
    </source>
</evidence>
<dbReference type="InterPro" id="IPR013210">
    <property type="entry name" value="LRR_N_plant-typ"/>
</dbReference>
<dbReference type="InterPro" id="IPR017441">
    <property type="entry name" value="Protein_kinase_ATP_BS"/>
</dbReference>
<comment type="catalytic activity">
    <reaction evidence="19">
        <text>L-seryl-[protein] + ATP = O-phospho-L-seryl-[protein] + ADP + H(+)</text>
        <dbReference type="Rhea" id="RHEA:17989"/>
        <dbReference type="Rhea" id="RHEA-COMP:9863"/>
        <dbReference type="Rhea" id="RHEA-COMP:11604"/>
        <dbReference type="ChEBI" id="CHEBI:15378"/>
        <dbReference type="ChEBI" id="CHEBI:29999"/>
        <dbReference type="ChEBI" id="CHEBI:30616"/>
        <dbReference type="ChEBI" id="CHEBI:83421"/>
        <dbReference type="ChEBI" id="CHEBI:456216"/>
        <dbReference type="EC" id="2.7.11.1"/>
    </reaction>
</comment>
<dbReference type="InterPro" id="IPR001611">
    <property type="entry name" value="Leu-rich_rpt"/>
</dbReference>
<keyword evidence="25" id="KW-1185">Reference proteome</keyword>
<keyword evidence="17" id="KW-0325">Glycoprotein</keyword>
<dbReference type="FunCoup" id="A0A1Q3D4N8">
    <property type="interactions" value="147"/>
</dbReference>
<dbReference type="EC" id="2.7.11.1" evidence="4"/>
<dbReference type="Pfam" id="PF08263">
    <property type="entry name" value="LRRNT_2"/>
    <property type="match status" value="1"/>
</dbReference>
<dbReference type="Pfam" id="PF00069">
    <property type="entry name" value="Pkinase"/>
    <property type="match status" value="1"/>
</dbReference>
<dbReference type="OrthoDB" id="676979at2759"/>
<evidence type="ECO:0000256" key="18">
    <source>
        <dbReference type="ARBA" id="ARBA00047899"/>
    </source>
</evidence>
<dbReference type="SUPFAM" id="SSF56112">
    <property type="entry name" value="Protein kinase-like (PK-like)"/>
    <property type="match status" value="1"/>
</dbReference>
<keyword evidence="5" id="KW-0723">Serine/threonine-protein kinase</keyword>
<evidence type="ECO:0000256" key="15">
    <source>
        <dbReference type="ARBA" id="ARBA00023136"/>
    </source>
</evidence>
<keyword evidence="14 21" id="KW-1133">Transmembrane helix</keyword>
<proteinExistence type="inferred from homology"/>
<dbReference type="FunFam" id="3.30.200.20:FF:000512">
    <property type="entry name" value="Receptor-like protein kinase HSL1"/>
    <property type="match status" value="1"/>
</dbReference>
<dbReference type="GO" id="GO:0004674">
    <property type="term" value="F:protein serine/threonine kinase activity"/>
    <property type="evidence" value="ECO:0007669"/>
    <property type="project" value="UniProtKB-KW"/>
</dbReference>
<evidence type="ECO:0000256" key="22">
    <source>
        <dbReference type="SAM" id="SignalP"/>
    </source>
</evidence>
<dbReference type="FunFam" id="3.80.10.10:FF:000095">
    <property type="entry name" value="LRR receptor-like serine/threonine-protein kinase GSO1"/>
    <property type="match status" value="1"/>
</dbReference>
<keyword evidence="12 24" id="KW-0418">Kinase</keyword>
<keyword evidence="11 20" id="KW-0547">Nucleotide-binding</keyword>
<evidence type="ECO:0000259" key="23">
    <source>
        <dbReference type="PROSITE" id="PS50011"/>
    </source>
</evidence>
<dbReference type="Gene3D" id="1.10.510.10">
    <property type="entry name" value="Transferase(Phosphotransferase) domain 1"/>
    <property type="match status" value="1"/>
</dbReference>
<evidence type="ECO:0000256" key="1">
    <source>
        <dbReference type="ARBA" id="ARBA00004236"/>
    </source>
</evidence>
<keyword evidence="15 21" id="KW-0472">Membrane</keyword>
<dbReference type="InterPro" id="IPR008271">
    <property type="entry name" value="Ser/Thr_kinase_AS"/>
</dbReference>
<evidence type="ECO:0000256" key="6">
    <source>
        <dbReference type="ARBA" id="ARBA00022614"/>
    </source>
</evidence>
<evidence type="ECO:0000256" key="11">
    <source>
        <dbReference type="ARBA" id="ARBA00022741"/>
    </source>
</evidence>
<dbReference type="AlphaFoldDB" id="A0A1Q3D4N8"/>
<gene>
    <name evidence="24" type="ORF">CFOL_v3_30664</name>
</gene>
<feature type="transmembrane region" description="Helical" evidence="21">
    <location>
        <begin position="626"/>
        <end position="652"/>
    </location>
</feature>
<dbReference type="PROSITE" id="PS00107">
    <property type="entry name" value="PROTEIN_KINASE_ATP"/>
    <property type="match status" value="1"/>
</dbReference>
<dbReference type="GO" id="GO:0005886">
    <property type="term" value="C:plasma membrane"/>
    <property type="evidence" value="ECO:0007669"/>
    <property type="project" value="UniProtKB-SubCell"/>
</dbReference>
<evidence type="ECO:0000256" key="5">
    <source>
        <dbReference type="ARBA" id="ARBA00022527"/>
    </source>
</evidence>
<evidence type="ECO:0000313" key="25">
    <source>
        <dbReference type="Proteomes" id="UP000187406"/>
    </source>
</evidence>
<dbReference type="InterPro" id="IPR051716">
    <property type="entry name" value="Plant_RL_S/T_kinase"/>
</dbReference>
<dbReference type="InParanoid" id="A0A1Q3D4N8"/>
<evidence type="ECO:0000256" key="14">
    <source>
        <dbReference type="ARBA" id="ARBA00022989"/>
    </source>
</evidence>
<evidence type="ECO:0000256" key="19">
    <source>
        <dbReference type="ARBA" id="ARBA00048679"/>
    </source>
</evidence>
<feature type="domain" description="Protein kinase" evidence="23">
    <location>
        <begin position="681"/>
        <end position="968"/>
    </location>
</feature>
<dbReference type="InterPro" id="IPR011009">
    <property type="entry name" value="Kinase-like_dom_sf"/>
</dbReference>
<evidence type="ECO:0000256" key="7">
    <source>
        <dbReference type="ARBA" id="ARBA00022679"/>
    </source>
</evidence>
<feature type="chain" id="PRO_5010301033" description="non-specific serine/threonine protein kinase" evidence="22">
    <location>
        <begin position="21"/>
        <end position="1005"/>
    </location>
</feature>